<dbReference type="InterPro" id="IPR011429">
    <property type="entry name" value="Cyt_c_Planctomycete-type"/>
</dbReference>
<dbReference type="AlphaFoldDB" id="A0A517XUH6"/>
<dbReference type="Proteomes" id="UP000319576">
    <property type="component" value="Chromosome"/>
</dbReference>
<evidence type="ECO:0000313" key="8">
    <source>
        <dbReference type="Proteomes" id="UP000319576"/>
    </source>
</evidence>
<dbReference type="EMBL" id="CP036273">
    <property type="protein sequence ID" value="QDU21144.1"/>
    <property type="molecule type" value="Genomic_DNA"/>
</dbReference>
<dbReference type="OrthoDB" id="127107at2"/>
<dbReference type="SUPFAM" id="SSF46626">
    <property type="entry name" value="Cytochrome c"/>
    <property type="match status" value="1"/>
</dbReference>
<dbReference type="Pfam" id="PF07583">
    <property type="entry name" value="PSCyt2"/>
    <property type="match status" value="1"/>
</dbReference>
<evidence type="ECO:0000259" key="6">
    <source>
        <dbReference type="PROSITE" id="PS51007"/>
    </source>
</evidence>
<dbReference type="PROSITE" id="PS51007">
    <property type="entry name" value="CYTC"/>
    <property type="match status" value="1"/>
</dbReference>
<dbReference type="PANTHER" id="PTHR35889">
    <property type="entry name" value="CYCLOINULO-OLIGOSACCHARIDE FRUCTANOTRANSFERASE-RELATED"/>
    <property type="match status" value="1"/>
</dbReference>
<accession>A0A517XUH6</accession>
<feature type="chain" id="PRO_5021852275" evidence="5">
    <location>
        <begin position="21"/>
        <end position="888"/>
    </location>
</feature>
<keyword evidence="2 4" id="KW-0479">Metal-binding</keyword>
<dbReference type="Gene3D" id="1.10.760.10">
    <property type="entry name" value="Cytochrome c-like domain"/>
    <property type="match status" value="1"/>
</dbReference>
<dbReference type="GO" id="GO:0020037">
    <property type="term" value="F:heme binding"/>
    <property type="evidence" value="ECO:0007669"/>
    <property type="project" value="InterPro"/>
</dbReference>
<reference evidence="7 8" key="1">
    <citation type="submission" date="2019-02" db="EMBL/GenBank/DDBJ databases">
        <title>Deep-cultivation of Planctomycetes and their phenomic and genomic characterization uncovers novel biology.</title>
        <authorList>
            <person name="Wiegand S."/>
            <person name="Jogler M."/>
            <person name="Boedeker C."/>
            <person name="Pinto D."/>
            <person name="Vollmers J."/>
            <person name="Rivas-Marin E."/>
            <person name="Kohn T."/>
            <person name="Peeters S.H."/>
            <person name="Heuer A."/>
            <person name="Rast P."/>
            <person name="Oberbeckmann S."/>
            <person name="Bunk B."/>
            <person name="Jeske O."/>
            <person name="Meyerdierks A."/>
            <person name="Storesund J.E."/>
            <person name="Kallscheuer N."/>
            <person name="Luecker S."/>
            <person name="Lage O.M."/>
            <person name="Pohl T."/>
            <person name="Merkel B.J."/>
            <person name="Hornburger P."/>
            <person name="Mueller R.-W."/>
            <person name="Bruemmer F."/>
            <person name="Labrenz M."/>
            <person name="Spormann A.M."/>
            <person name="Op den Camp H."/>
            <person name="Overmann J."/>
            <person name="Amann R."/>
            <person name="Jetten M.S.M."/>
            <person name="Mascher T."/>
            <person name="Medema M.H."/>
            <person name="Devos D.P."/>
            <person name="Kaster A.-K."/>
            <person name="Ovreas L."/>
            <person name="Rohde M."/>
            <person name="Galperin M.Y."/>
            <person name="Jogler C."/>
        </authorList>
    </citation>
    <scope>NUCLEOTIDE SEQUENCE [LARGE SCALE GENOMIC DNA]</scope>
    <source>
        <strain evidence="7 8">ETA_A1</strain>
    </source>
</reference>
<dbReference type="Pfam" id="PF07635">
    <property type="entry name" value="PSCyt1"/>
    <property type="match status" value="1"/>
</dbReference>
<dbReference type="RefSeq" id="WP_145239869.1">
    <property type="nucleotide sequence ID" value="NZ_CP036273.1"/>
</dbReference>
<gene>
    <name evidence="7" type="ORF">ETAA1_31090</name>
</gene>
<dbReference type="KEGG" id="uli:ETAA1_31090"/>
<keyword evidence="3 4" id="KW-0408">Iron</keyword>
<proteinExistence type="predicted"/>
<name>A0A517XUH6_9BACT</name>
<feature type="domain" description="Cytochrome c" evidence="6">
    <location>
        <begin position="25"/>
        <end position="121"/>
    </location>
</feature>
<dbReference type="Pfam" id="PF07587">
    <property type="entry name" value="PSD1"/>
    <property type="match status" value="1"/>
</dbReference>
<evidence type="ECO:0000313" key="7">
    <source>
        <dbReference type="EMBL" id="QDU21144.1"/>
    </source>
</evidence>
<sequence precursor="true">MTRWIAVVPLLALVATPAAAQPAAKLTAEQTQLFETKVRPVLAEKCFSCHGEKKQSAGLRLDTAAGVKQGADDGAVIVPGDPAKSRLIKSVKREGDYAMPPKDALRPEQVADLTDWVRMGAPFPAEQAVVKGADPTKHWAFQPVKPQAPPATRRPTTHPIDAFVVSKLETKGLTPSAPADRRTLLRRAYYDLIGLPPTADEIAAFEKDQTPGAFEAVIDHLLASPHYGERWGRHWLDVARYADTKGYVFQEEKAFPFAYTYRDYVIRSINEDKPFDRFVVEQLAADRLPLGEDKSALAAMGFLTLGRRFLNNTHDIIDDRIDVVTRGLMGLSVACARCHDHKYDPIPAKDYYSLYGVFASSVEPKQLPLLSEKRSPEQQAFDRELAKKEADIEAEKVRRFEAAVAKLRAADALADYLRAGLDARGKSPEQVQAFARERDLNGFVLGRWRPYLTEQLKAGNPVLTPLAALHALPEAEFAAKSAAALDGLKVKAHPAVTAALTAAKPKTFREAATAVGKAIAQGKDDAALAGVTGKGGPLDIAVADADKLFNRVDRDALVAARRKVDAFQASSPNAPQRAHVLVDGNVQEPVVFLRGNPGNRGPAVPRQMVAVAATNRQPFKQGSGRLELANAIASPDNPLTARVFVNRVWAGHFGHGLVRTPSDFGVRSDPPTHPELLDWLAHRFVTDGWSPKRLHKLIMLSATYQQASASPDALFRADPENKLLARQNRRRLDFESLRDSLLVGSGKLDRTVYGRPVDLFKAPFPTRRSVYGLIDRLNPPGTLRVFDAANPDQHSPQRFLTTVPQQALFLMNSPFVREQAVALATRPEMTSAGTPDAKVTALYRLALGRAPTPAELALGREFVADAATGRWEQYAQVLLLSNEFAFVD</sequence>
<keyword evidence="8" id="KW-1185">Reference proteome</keyword>
<dbReference type="GO" id="GO:0046872">
    <property type="term" value="F:metal ion binding"/>
    <property type="evidence" value="ECO:0007669"/>
    <property type="project" value="UniProtKB-KW"/>
</dbReference>
<keyword evidence="1 4" id="KW-0349">Heme</keyword>
<dbReference type="PANTHER" id="PTHR35889:SF3">
    <property type="entry name" value="F-BOX DOMAIN-CONTAINING PROTEIN"/>
    <property type="match status" value="1"/>
</dbReference>
<evidence type="ECO:0000256" key="1">
    <source>
        <dbReference type="ARBA" id="ARBA00022617"/>
    </source>
</evidence>
<dbReference type="InterPro" id="IPR009056">
    <property type="entry name" value="Cyt_c-like_dom"/>
</dbReference>
<dbReference type="InterPro" id="IPR011444">
    <property type="entry name" value="DUF1549"/>
</dbReference>
<protein>
    <submittedName>
        <fullName evidence="7">Planctomycete cytochrome C</fullName>
    </submittedName>
</protein>
<evidence type="ECO:0000256" key="5">
    <source>
        <dbReference type="SAM" id="SignalP"/>
    </source>
</evidence>
<evidence type="ECO:0000256" key="2">
    <source>
        <dbReference type="ARBA" id="ARBA00022723"/>
    </source>
</evidence>
<evidence type="ECO:0000256" key="3">
    <source>
        <dbReference type="ARBA" id="ARBA00023004"/>
    </source>
</evidence>
<evidence type="ECO:0000256" key="4">
    <source>
        <dbReference type="PROSITE-ProRule" id="PRU00433"/>
    </source>
</evidence>
<dbReference type="InterPro" id="IPR022655">
    <property type="entry name" value="DUF1553"/>
</dbReference>
<dbReference type="InterPro" id="IPR036909">
    <property type="entry name" value="Cyt_c-like_dom_sf"/>
</dbReference>
<feature type="signal peptide" evidence="5">
    <location>
        <begin position="1"/>
        <end position="20"/>
    </location>
</feature>
<organism evidence="7 8">
    <name type="scientific">Urbifossiella limnaea</name>
    <dbReference type="NCBI Taxonomy" id="2528023"/>
    <lineage>
        <taxon>Bacteria</taxon>
        <taxon>Pseudomonadati</taxon>
        <taxon>Planctomycetota</taxon>
        <taxon>Planctomycetia</taxon>
        <taxon>Gemmatales</taxon>
        <taxon>Gemmataceae</taxon>
        <taxon>Urbifossiella</taxon>
    </lineage>
</organism>
<dbReference type="GO" id="GO:0009055">
    <property type="term" value="F:electron transfer activity"/>
    <property type="evidence" value="ECO:0007669"/>
    <property type="project" value="InterPro"/>
</dbReference>
<keyword evidence="5" id="KW-0732">Signal</keyword>